<feature type="transmembrane region" description="Helical" evidence="3">
    <location>
        <begin position="107"/>
        <end position="128"/>
    </location>
</feature>
<dbReference type="InterPro" id="IPR022134">
    <property type="entry name" value="DUF3667"/>
</dbReference>
<feature type="transmembrane region" description="Helical" evidence="3">
    <location>
        <begin position="422"/>
        <end position="439"/>
    </location>
</feature>
<evidence type="ECO:0000313" key="5">
    <source>
        <dbReference type="Proteomes" id="UP000198462"/>
    </source>
</evidence>
<dbReference type="Pfam" id="PF12412">
    <property type="entry name" value="DUF3667"/>
    <property type="match status" value="1"/>
</dbReference>
<dbReference type="RefSeq" id="WP_088711235.1">
    <property type="nucleotide sequence ID" value="NZ_NFZT01000001.1"/>
</dbReference>
<protein>
    <recommendedName>
        <fullName evidence="6">DUF3667 domain-containing protein</fullName>
    </recommendedName>
</protein>
<feature type="compositionally biased region" description="Basic and acidic residues" evidence="2">
    <location>
        <begin position="249"/>
        <end position="258"/>
    </location>
</feature>
<dbReference type="Proteomes" id="UP000198462">
    <property type="component" value="Unassembled WGS sequence"/>
</dbReference>
<evidence type="ECO:0000256" key="1">
    <source>
        <dbReference type="SAM" id="Coils"/>
    </source>
</evidence>
<evidence type="ECO:0000256" key="2">
    <source>
        <dbReference type="SAM" id="MobiDB-lite"/>
    </source>
</evidence>
<feature type="region of interest" description="Disordered" evidence="2">
    <location>
        <begin position="277"/>
        <end position="346"/>
    </location>
</feature>
<feature type="transmembrane region" description="Helical" evidence="3">
    <location>
        <begin position="392"/>
        <end position="410"/>
    </location>
</feature>
<dbReference type="AlphaFoldDB" id="A0A219B3N4"/>
<organism evidence="4 5">
    <name type="scientific">Pacificimonas flava</name>
    <dbReference type="NCBI Taxonomy" id="1234595"/>
    <lineage>
        <taxon>Bacteria</taxon>
        <taxon>Pseudomonadati</taxon>
        <taxon>Pseudomonadota</taxon>
        <taxon>Alphaproteobacteria</taxon>
        <taxon>Sphingomonadales</taxon>
        <taxon>Sphingosinicellaceae</taxon>
        <taxon>Pacificimonas</taxon>
    </lineage>
</organism>
<dbReference type="EMBL" id="NFZT01000001">
    <property type="protein sequence ID" value="OWV32439.1"/>
    <property type="molecule type" value="Genomic_DNA"/>
</dbReference>
<keyword evidence="1" id="KW-0175">Coiled coil</keyword>
<evidence type="ECO:0000256" key="3">
    <source>
        <dbReference type="SAM" id="Phobius"/>
    </source>
</evidence>
<gene>
    <name evidence="4" type="ORF">B5C34_02530</name>
</gene>
<name>A0A219B3N4_9SPHN</name>
<feature type="coiled-coil region" evidence="1">
    <location>
        <begin position="157"/>
        <end position="212"/>
    </location>
</feature>
<feature type="region of interest" description="Disordered" evidence="2">
    <location>
        <begin position="239"/>
        <end position="260"/>
    </location>
</feature>
<evidence type="ECO:0000313" key="4">
    <source>
        <dbReference type="EMBL" id="OWV32439.1"/>
    </source>
</evidence>
<keyword evidence="3" id="KW-1133">Transmembrane helix</keyword>
<evidence type="ECO:0008006" key="6">
    <source>
        <dbReference type="Google" id="ProtNLM"/>
    </source>
</evidence>
<keyword evidence="5" id="KW-1185">Reference proteome</keyword>
<keyword evidence="3" id="KW-0812">Transmembrane</keyword>
<dbReference type="OrthoDB" id="9111327at2"/>
<keyword evidence="3" id="KW-0472">Membrane</keyword>
<feature type="transmembrane region" description="Helical" evidence="3">
    <location>
        <begin position="484"/>
        <end position="505"/>
    </location>
</feature>
<reference evidence="5" key="1">
    <citation type="submission" date="2017-05" db="EMBL/GenBank/DDBJ databases">
        <authorList>
            <person name="Lin X."/>
        </authorList>
    </citation>
    <scope>NUCLEOTIDE SEQUENCE [LARGE SCALE GENOMIC DNA]</scope>
    <source>
        <strain evidence="5">JLT2012</strain>
    </source>
</reference>
<proteinExistence type="predicted"/>
<comment type="caution">
    <text evidence="4">The sequence shown here is derived from an EMBL/GenBank/DDBJ whole genome shotgun (WGS) entry which is preliminary data.</text>
</comment>
<feature type="transmembrane region" description="Helical" evidence="3">
    <location>
        <begin position="445"/>
        <end position="464"/>
    </location>
</feature>
<sequence>MSETDAVGAFVTAGLVAGEVDGGRGRHASHAGVKHEECPNCGTPAPGHYCPECGQHVHVARSVRHILHEFVHGVLHLDGKFWRTLPKLIFKPGHLTRDYIEGKRARYVAPFGIFLFTIFAMYFTFAVFGPPGVDQYTMIDGETGQEVTDPAARAQTAEDLRAEAEGLREAIATLEETRSDLAGDGDANAEAIAQIDEELREQRLSLRIAERTIEAIETGRFDWEGQIGDVIGLAAEGGETSASLGEAGPEEKSEERVLESSAAPAGLEDFDQAYAAAQGSAGEPMSETAATEADAPISPPPGNEGEADVPAGSAPSGDASPEPATSSGTAQEEEEEAAPSGENFGWTITPGIKVNENGSSFLGIEKIEQTIDRNLKNKEFFWYKVKQSAYKFSFLLLPISLPFVWLLFFWRRDLHLYDHTVFILYSLSFMSLLTITLWVGMATGLWGWAIFWIGLVFIPPIHMYKQLKYGYALSRTGALIRTWFLVNFALIGLALFFATVVALGAL</sequence>
<accession>A0A219B3N4</accession>